<comment type="caution">
    <text evidence="2">The sequence shown here is derived from an EMBL/GenBank/DDBJ whole genome shotgun (WGS) entry which is preliminary data.</text>
</comment>
<protein>
    <submittedName>
        <fullName evidence="2">Uncharacterized protein</fullName>
    </submittedName>
</protein>
<evidence type="ECO:0000313" key="2">
    <source>
        <dbReference type="EMBL" id="KAB0797558.1"/>
    </source>
</evidence>
<dbReference type="Pfam" id="PF06585">
    <property type="entry name" value="JHBP"/>
    <property type="match status" value="1"/>
</dbReference>
<keyword evidence="1" id="KW-0732">Signal</keyword>
<dbReference type="InParanoid" id="A0A5N4AK15"/>
<feature type="signal peptide" evidence="1">
    <location>
        <begin position="1"/>
        <end position="16"/>
    </location>
</feature>
<organism evidence="2 3">
    <name type="scientific">Photinus pyralis</name>
    <name type="common">Common eastern firefly</name>
    <name type="synonym">Lampyris pyralis</name>
    <dbReference type="NCBI Taxonomy" id="7054"/>
    <lineage>
        <taxon>Eukaryota</taxon>
        <taxon>Metazoa</taxon>
        <taxon>Ecdysozoa</taxon>
        <taxon>Arthropoda</taxon>
        <taxon>Hexapoda</taxon>
        <taxon>Insecta</taxon>
        <taxon>Pterygota</taxon>
        <taxon>Neoptera</taxon>
        <taxon>Endopterygota</taxon>
        <taxon>Coleoptera</taxon>
        <taxon>Polyphaga</taxon>
        <taxon>Elateriformia</taxon>
        <taxon>Elateroidea</taxon>
        <taxon>Lampyridae</taxon>
        <taxon>Lampyrinae</taxon>
        <taxon>Photinus</taxon>
    </lineage>
</organism>
<name>A0A5N4AK15_PHOPY</name>
<dbReference type="PANTHER" id="PTHR11008:SF41">
    <property type="entry name" value="RE70318P"/>
    <property type="match status" value="1"/>
</dbReference>
<dbReference type="InterPro" id="IPR038606">
    <property type="entry name" value="To_sf"/>
</dbReference>
<gene>
    <name evidence="2" type="ORF">PPYR_08551</name>
</gene>
<dbReference type="SMART" id="SM00700">
    <property type="entry name" value="JHBP"/>
    <property type="match status" value="1"/>
</dbReference>
<proteinExistence type="predicted"/>
<dbReference type="AlphaFoldDB" id="A0A5N4AK15"/>
<dbReference type="InterPro" id="IPR010562">
    <property type="entry name" value="Haemolymph_juvenile_hormone-bd"/>
</dbReference>
<reference evidence="2 3" key="1">
    <citation type="journal article" date="2018" name="Elife">
        <title>Firefly genomes illuminate parallel origins of bioluminescence in beetles.</title>
        <authorList>
            <person name="Fallon T.R."/>
            <person name="Lower S.E."/>
            <person name="Chang C.H."/>
            <person name="Bessho-Uehara M."/>
            <person name="Martin G.J."/>
            <person name="Bewick A.J."/>
            <person name="Behringer M."/>
            <person name="Debat H.J."/>
            <person name="Wong I."/>
            <person name="Day J.C."/>
            <person name="Suvorov A."/>
            <person name="Silva C.J."/>
            <person name="Stanger-Hall K.F."/>
            <person name="Hall D.W."/>
            <person name="Schmitz R.J."/>
            <person name="Nelson D.R."/>
            <person name="Lewis S.M."/>
            <person name="Shigenobu S."/>
            <person name="Bybee S.M."/>
            <person name="Larracuente A.M."/>
            <person name="Oba Y."/>
            <person name="Weng J.K."/>
        </authorList>
    </citation>
    <scope>NUCLEOTIDE SEQUENCE [LARGE SCALE GENOMIC DNA]</scope>
    <source>
        <strain evidence="2">1611_PpyrPB1</strain>
        <tissue evidence="2">Whole body</tissue>
    </source>
</reference>
<dbReference type="Gene3D" id="3.15.10.30">
    <property type="entry name" value="Haemolymph juvenile hormone binding protein"/>
    <property type="match status" value="1"/>
</dbReference>
<sequence>MILIILLSCIFDHIETATLSNAFPKCYQNDPKLNECFVKAANSLNDFVKNGVPEIGMRTLNPYVSSGFNITLETPITDFAAYTTNFTLFKMYDYQFEEVDIRPKEGKISGKVVLPKWGLWTNYEILGQMISVEVKGSGTVTCECDRTVCEFSLSNWFDTSNCKDINVDIVCKLDDMSINFTGMANEEVVNTLLNLSSRLFASEVSPAFSSIFQGFMKQFTTRICRKFKFSELIPPSP</sequence>
<dbReference type="Proteomes" id="UP000327044">
    <property type="component" value="Unassembled WGS sequence"/>
</dbReference>
<dbReference type="EMBL" id="VVIM01000006">
    <property type="protein sequence ID" value="KAB0797558.1"/>
    <property type="molecule type" value="Genomic_DNA"/>
</dbReference>
<dbReference type="OrthoDB" id="8196554at2759"/>
<accession>A0A5N4AK15</accession>
<keyword evidence="3" id="KW-1185">Reference proteome</keyword>
<evidence type="ECO:0000313" key="3">
    <source>
        <dbReference type="Proteomes" id="UP000327044"/>
    </source>
</evidence>
<evidence type="ECO:0000256" key="1">
    <source>
        <dbReference type="SAM" id="SignalP"/>
    </source>
</evidence>
<dbReference type="GO" id="GO:0005615">
    <property type="term" value="C:extracellular space"/>
    <property type="evidence" value="ECO:0007669"/>
    <property type="project" value="TreeGrafter"/>
</dbReference>
<feature type="chain" id="PRO_5024373998" evidence="1">
    <location>
        <begin position="17"/>
        <end position="237"/>
    </location>
</feature>
<dbReference type="PANTHER" id="PTHR11008">
    <property type="entry name" value="PROTEIN TAKEOUT-LIKE PROTEIN"/>
    <property type="match status" value="1"/>
</dbReference>